<organism evidence="10">
    <name type="scientific">Crypthecodinium cohnii</name>
    <name type="common">Dinoflagellate</name>
    <name type="synonym">Glenodinium cohnii</name>
    <dbReference type="NCBI Taxonomy" id="2866"/>
    <lineage>
        <taxon>Eukaryota</taxon>
        <taxon>Sar</taxon>
        <taxon>Alveolata</taxon>
        <taxon>Dinophyceae</taxon>
        <taxon>Gonyaulacales</taxon>
        <taxon>Crypthecodiniaceae</taxon>
        <taxon>Crypthecodinium</taxon>
    </lineage>
</organism>
<dbReference type="Gene3D" id="3.90.1600.10">
    <property type="entry name" value="Palm domain of DNA polymerase"/>
    <property type="match status" value="1"/>
</dbReference>
<dbReference type="PANTHER" id="PTHR10322:SF23">
    <property type="entry name" value="DNA POLYMERASE DELTA CATALYTIC SUBUNIT"/>
    <property type="match status" value="1"/>
</dbReference>
<dbReference type="InterPro" id="IPR050240">
    <property type="entry name" value="DNA_pol_type-B"/>
</dbReference>
<dbReference type="InterPro" id="IPR042087">
    <property type="entry name" value="DNA_pol_B_thumb"/>
</dbReference>
<feature type="compositionally biased region" description="Basic and acidic residues" evidence="8">
    <location>
        <begin position="14"/>
        <end position="23"/>
    </location>
</feature>
<dbReference type="Gene3D" id="1.10.287.690">
    <property type="entry name" value="Helix hairpin bin"/>
    <property type="match status" value="1"/>
</dbReference>
<dbReference type="PANTHER" id="PTHR10322">
    <property type="entry name" value="DNA POLYMERASE CATALYTIC SUBUNIT"/>
    <property type="match status" value="1"/>
</dbReference>
<dbReference type="GO" id="GO:0043625">
    <property type="term" value="C:delta DNA polymerase complex"/>
    <property type="evidence" value="ECO:0007669"/>
    <property type="project" value="TreeGrafter"/>
</dbReference>
<evidence type="ECO:0000256" key="5">
    <source>
        <dbReference type="ARBA" id="ARBA00022932"/>
    </source>
</evidence>
<dbReference type="EC" id="2.7.7.7" evidence="2"/>
<dbReference type="GO" id="GO:0008296">
    <property type="term" value="F:3'-5'-DNA exonuclease activity"/>
    <property type="evidence" value="ECO:0007669"/>
    <property type="project" value="TreeGrafter"/>
</dbReference>
<comment type="similarity">
    <text evidence="1">Belongs to the DNA polymerase type-B family.</text>
</comment>
<name>A0A516AGT2_CRYCO</name>
<dbReference type="GO" id="GO:0045004">
    <property type="term" value="P:DNA replication proofreading"/>
    <property type="evidence" value="ECO:0007669"/>
    <property type="project" value="TreeGrafter"/>
</dbReference>
<evidence type="ECO:0000256" key="2">
    <source>
        <dbReference type="ARBA" id="ARBA00012417"/>
    </source>
</evidence>
<feature type="region of interest" description="Disordered" evidence="8">
    <location>
        <begin position="1"/>
        <end position="26"/>
    </location>
</feature>
<comment type="catalytic activity">
    <reaction evidence="7">
        <text>DNA(n) + a 2'-deoxyribonucleoside 5'-triphosphate = DNA(n+1) + diphosphate</text>
        <dbReference type="Rhea" id="RHEA:22508"/>
        <dbReference type="Rhea" id="RHEA-COMP:17339"/>
        <dbReference type="Rhea" id="RHEA-COMP:17340"/>
        <dbReference type="ChEBI" id="CHEBI:33019"/>
        <dbReference type="ChEBI" id="CHEBI:61560"/>
        <dbReference type="ChEBI" id="CHEBI:173112"/>
        <dbReference type="EC" id="2.7.7.7"/>
    </reaction>
</comment>
<dbReference type="InterPro" id="IPR006134">
    <property type="entry name" value="DNA-dir_DNA_pol_B_multi_dom"/>
</dbReference>
<dbReference type="EMBL" id="MN126049">
    <property type="protein sequence ID" value="QDO16516.1"/>
    <property type="molecule type" value="mRNA"/>
</dbReference>
<evidence type="ECO:0000256" key="8">
    <source>
        <dbReference type="SAM" id="MobiDB-lite"/>
    </source>
</evidence>
<keyword evidence="6" id="KW-0238">DNA-binding</keyword>
<keyword evidence="3" id="KW-0808">Transferase</keyword>
<dbReference type="SUPFAM" id="SSF56672">
    <property type="entry name" value="DNA/RNA polymerases"/>
    <property type="match status" value="1"/>
</dbReference>
<dbReference type="GO" id="GO:0003677">
    <property type="term" value="F:DNA binding"/>
    <property type="evidence" value="ECO:0007669"/>
    <property type="project" value="UniProtKB-KW"/>
</dbReference>
<dbReference type="Pfam" id="PF00136">
    <property type="entry name" value="DNA_pol_B"/>
    <property type="match status" value="1"/>
</dbReference>
<dbReference type="GO" id="GO:0003887">
    <property type="term" value="F:DNA-directed DNA polymerase activity"/>
    <property type="evidence" value="ECO:0007669"/>
    <property type="project" value="UniProtKB-KW"/>
</dbReference>
<proteinExistence type="evidence at transcript level"/>
<dbReference type="PROSITE" id="PS00116">
    <property type="entry name" value="DNA_POLYMERASE_B"/>
    <property type="match status" value="1"/>
</dbReference>
<dbReference type="GO" id="GO:0006297">
    <property type="term" value="P:nucleotide-excision repair, DNA gap filling"/>
    <property type="evidence" value="ECO:0007669"/>
    <property type="project" value="TreeGrafter"/>
</dbReference>
<accession>A0A516AGT2</accession>
<evidence type="ECO:0000256" key="6">
    <source>
        <dbReference type="ARBA" id="ARBA00023125"/>
    </source>
</evidence>
<dbReference type="AlphaFoldDB" id="A0A516AGT2"/>
<keyword evidence="4" id="KW-0548">Nucleotidyltransferase</keyword>
<keyword evidence="5" id="KW-0239">DNA-directed DNA polymerase</keyword>
<reference evidence="10" key="1">
    <citation type="journal article" date="2019" name="Microorganisms">
        <title>DNA Damage Response Pathways in Dinoflagellates.</title>
        <authorList>
            <person name="Li C."/>
            <person name="Wong J."/>
        </authorList>
    </citation>
    <scope>NUCLEOTIDE SEQUENCE</scope>
</reference>
<dbReference type="InterPro" id="IPR023211">
    <property type="entry name" value="DNA_pol_palm_dom_sf"/>
</dbReference>
<evidence type="ECO:0000259" key="9">
    <source>
        <dbReference type="Pfam" id="PF00136"/>
    </source>
</evidence>
<dbReference type="InterPro" id="IPR017964">
    <property type="entry name" value="DNA-dir_DNA_pol_B_CS"/>
</dbReference>
<protein>
    <recommendedName>
        <fullName evidence="2">DNA-directed DNA polymerase</fullName>
        <ecNumber evidence="2">2.7.7.7</ecNumber>
    </recommendedName>
</protein>
<evidence type="ECO:0000256" key="1">
    <source>
        <dbReference type="ARBA" id="ARBA00005755"/>
    </source>
</evidence>
<evidence type="ECO:0000256" key="7">
    <source>
        <dbReference type="ARBA" id="ARBA00049244"/>
    </source>
</evidence>
<evidence type="ECO:0000256" key="3">
    <source>
        <dbReference type="ARBA" id="ARBA00022679"/>
    </source>
</evidence>
<dbReference type="InterPro" id="IPR043502">
    <property type="entry name" value="DNA/RNA_pol_sf"/>
</dbReference>
<evidence type="ECO:0000256" key="4">
    <source>
        <dbReference type="ARBA" id="ARBA00022695"/>
    </source>
</evidence>
<dbReference type="Gene3D" id="1.10.132.60">
    <property type="entry name" value="DNA polymerase family B, C-terminal domain"/>
    <property type="match status" value="1"/>
</dbReference>
<dbReference type="GO" id="GO:0000166">
    <property type="term" value="F:nucleotide binding"/>
    <property type="evidence" value="ECO:0007669"/>
    <property type="project" value="InterPro"/>
</dbReference>
<dbReference type="GO" id="GO:0006287">
    <property type="term" value="P:base-excision repair, gap-filling"/>
    <property type="evidence" value="ECO:0007669"/>
    <property type="project" value="TreeGrafter"/>
</dbReference>
<sequence length="510" mass="56563">MGPKEDSDNEADDDKTGGEKGEKGYVGGMVLEPKKGLYQERVVTLDFASLYPSIMQKWNLCFSTLVGPGRKDPVEEDGSSGVFHVPELGHKFVTRGVRKGLIPQILEGLLAARARAKKELKAAKDPNLKTVLDARQLALKISANSVYGYTGMDTQRNGPPQAQGRKSTRLFDSDPPAVIAASVTACGRTLLLKTKSILEEQYKANVIYGDTDSLMIRMGTDCSAEEAVKFGDLAARELSDIHGGPIKLEFEKVFKSFLLTGKKFYAGVDEGGKLTIKGMVTRRLFDFGHAVRSRCLKHILKEGDFEKAAAVAREETQKLRTQGQVDKHALILPMKLKNGAETAQADERVATLVVAKSSKGSSKGSSVTDRTKEALGVVKGNFPLDAGYYEERMRKSLVMIFEPIFKEQTDRKLFGKMAGPLHTFFKNAQAKTSPQTVFLQHNEQFRKLKEEQKTIRSECERCEASIFDGLHQDCINIACPLFCRREALPYEIEKVEKQLKKLDLQAASDW</sequence>
<dbReference type="InterPro" id="IPR006172">
    <property type="entry name" value="DNA-dir_DNA_pol_B"/>
</dbReference>
<evidence type="ECO:0000313" key="10">
    <source>
        <dbReference type="EMBL" id="QDO16516.1"/>
    </source>
</evidence>
<dbReference type="PRINTS" id="PR00106">
    <property type="entry name" value="DNAPOLB"/>
</dbReference>
<feature type="domain" description="DNA-directed DNA polymerase family B multifunctional" evidence="9">
    <location>
        <begin position="20"/>
        <end position="370"/>
    </location>
</feature>